<reference evidence="2 3" key="1">
    <citation type="submission" date="2019-08" db="EMBL/GenBank/DDBJ databases">
        <title>Deep-cultivation of Planctomycetes and their phenomic and genomic characterization uncovers novel biology.</title>
        <authorList>
            <person name="Wiegand S."/>
            <person name="Jogler M."/>
            <person name="Boedeker C."/>
            <person name="Pinto D."/>
            <person name="Vollmers J."/>
            <person name="Rivas-Marin E."/>
            <person name="Kohn T."/>
            <person name="Peeters S.H."/>
            <person name="Heuer A."/>
            <person name="Rast P."/>
            <person name="Oberbeckmann S."/>
            <person name="Bunk B."/>
            <person name="Jeske O."/>
            <person name="Meyerdierks A."/>
            <person name="Storesund J.E."/>
            <person name="Kallscheuer N."/>
            <person name="Luecker S."/>
            <person name="Lage O.M."/>
            <person name="Pohl T."/>
            <person name="Merkel B.J."/>
            <person name="Hornburger P."/>
            <person name="Mueller R.-W."/>
            <person name="Bruemmer F."/>
            <person name="Labrenz M."/>
            <person name="Spormann A.M."/>
            <person name="Op den Camp H."/>
            <person name="Overmann J."/>
            <person name="Amann R."/>
            <person name="Jetten M.S.M."/>
            <person name="Mascher T."/>
            <person name="Medema M.H."/>
            <person name="Devos D.P."/>
            <person name="Kaster A.-K."/>
            <person name="Ovreas L."/>
            <person name="Rohde M."/>
            <person name="Galperin M.Y."/>
            <person name="Jogler C."/>
        </authorList>
    </citation>
    <scope>NUCLEOTIDE SEQUENCE [LARGE SCALE GENOMIC DNA]</scope>
    <source>
        <strain evidence="2 3">FC18</strain>
    </source>
</reference>
<feature type="region of interest" description="Disordered" evidence="1">
    <location>
        <begin position="534"/>
        <end position="555"/>
    </location>
</feature>
<evidence type="ECO:0000256" key="1">
    <source>
        <dbReference type="SAM" id="MobiDB-lite"/>
    </source>
</evidence>
<keyword evidence="3" id="KW-1185">Reference proteome</keyword>
<proteinExistence type="predicted"/>
<protein>
    <recommendedName>
        <fullName evidence="4">Peptidase C-terminal archaeal/bacterial domain-containing protein</fullName>
    </recommendedName>
</protein>
<organism evidence="2 3">
    <name type="scientific">Mariniblastus fucicola</name>
    <dbReference type="NCBI Taxonomy" id="980251"/>
    <lineage>
        <taxon>Bacteria</taxon>
        <taxon>Pseudomonadati</taxon>
        <taxon>Planctomycetota</taxon>
        <taxon>Planctomycetia</taxon>
        <taxon>Pirellulales</taxon>
        <taxon>Pirellulaceae</taxon>
        <taxon>Mariniblastus</taxon>
    </lineage>
</organism>
<gene>
    <name evidence="2" type="ORF">MFFC18_35220</name>
</gene>
<dbReference type="AlphaFoldDB" id="A0A5B9PLR6"/>
<evidence type="ECO:0008006" key="4">
    <source>
        <dbReference type="Google" id="ProtNLM"/>
    </source>
</evidence>
<evidence type="ECO:0000313" key="3">
    <source>
        <dbReference type="Proteomes" id="UP000322214"/>
    </source>
</evidence>
<feature type="compositionally biased region" description="Acidic residues" evidence="1">
    <location>
        <begin position="412"/>
        <end position="483"/>
    </location>
</feature>
<sequence length="613" mass="64750">MRKRNWNRSFAVNRLEDRRLLAADFAVDLAPVEIVEPEMCQVAELETETDATEEQSEILDLDATEIEVDVVDDSIADDGVIAETEVTDEVVDAEAEVEVDAEVGTESSAHDLGDPVDGTDGFFGSIEAENPSQTFTFSPSEDGMINIVVASSFGDAETRMEVTDSNGDVVAATMTEEVSGFQTLSFEAEAGAEFELNVSSKENAEGFFQVTVGHSEIPQPVDLHVDAIGADSSELEFVDGSTEVQGDLELAGDVDTFQFTADESGKISLGLAELNADNATELEVQVFGADGTAITRGITNETVGISFDVEGGSEYFLAISAGEGETGTYQLDMSLAIDAVNPEVEVIAETEVETQPEAEPELTDCEIVDANSDAEVEAETGDDPGLEAEAAGDDAEVVTDDGDVAINPEVDAASEVDGDSGPVDDADETAGDIADETAGDEVDGEAVAEAEPEVVIDTDATAEPECEIDSDDAAEVVDSDVEAETPLADPEAGTPEVVVDDQADPVDGQQDASDPANLNDAIDDVPAFDVADSEAEEDLNVDAEQPAIDPVDDEPATGVAVVADSSIDDLVDEEMEICFSDLDAKQDFVDSFFAEFDPESVFRFDIGFEFSRR</sequence>
<dbReference type="EMBL" id="CP042912">
    <property type="protein sequence ID" value="QEG23621.1"/>
    <property type="molecule type" value="Genomic_DNA"/>
</dbReference>
<dbReference type="KEGG" id="mff:MFFC18_35220"/>
<name>A0A5B9PLR6_9BACT</name>
<evidence type="ECO:0000313" key="2">
    <source>
        <dbReference type="EMBL" id="QEG23621.1"/>
    </source>
</evidence>
<dbReference type="Gene3D" id="2.60.120.380">
    <property type="match status" value="1"/>
</dbReference>
<dbReference type="Proteomes" id="UP000322214">
    <property type="component" value="Chromosome"/>
</dbReference>
<accession>A0A5B9PLR6</accession>
<feature type="region of interest" description="Disordered" evidence="1">
    <location>
        <begin position="409"/>
        <end position="521"/>
    </location>
</feature>